<evidence type="ECO:0000256" key="2">
    <source>
        <dbReference type="SAM" id="Phobius"/>
    </source>
</evidence>
<evidence type="ECO:0000313" key="4">
    <source>
        <dbReference type="Proteomes" id="UP000078368"/>
    </source>
</evidence>
<feature type="region of interest" description="Disordered" evidence="1">
    <location>
        <begin position="82"/>
        <end position="135"/>
    </location>
</feature>
<feature type="transmembrane region" description="Helical" evidence="2">
    <location>
        <begin position="6"/>
        <end position="30"/>
    </location>
</feature>
<organism evidence="3 4">
    <name type="scientific">Peptidiphaga gingivicola</name>
    <dbReference type="NCBI Taxonomy" id="2741497"/>
    <lineage>
        <taxon>Bacteria</taxon>
        <taxon>Bacillati</taxon>
        <taxon>Actinomycetota</taxon>
        <taxon>Actinomycetes</taxon>
        <taxon>Actinomycetales</taxon>
        <taxon>Actinomycetaceae</taxon>
        <taxon>Peptidiphaga</taxon>
    </lineage>
</organism>
<name>A0A179B5T8_9ACTO</name>
<keyword evidence="2" id="KW-0812">Transmembrane</keyword>
<evidence type="ECO:0000313" key="3">
    <source>
        <dbReference type="EMBL" id="OAP86613.1"/>
    </source>
</evidence>
<comment type="caution">
    <text evidence="3">The sequence shown here is derived from an EMBL/GenBank/DDBJ whole genome shotgun (WGS) entry which is preliminary data.</text>
</comment>
<sequence length="135" mass="13940">MALLDLRAWVAAMFFTFGTMLALYGVFFADDEDMAKAAGTNLDLWTGVGMLAFAFSFVVWLLARPPEFEIVSNAERLAGAAEGAANAAEAEDRGEDPSGAAAEASDDASAVNDVDGLSEGDPAAQGEAQDKGAKG</sequence>
<dbReference type="AlphaFoldDB" id="A0A179B5T8"/>
<dbReference type="EMBL" id="LVZK01000001">
    <property type="protein sequence ID" value="OAP86613.1"/>
    <property type="molecule type" value="Genomic_DNA"/>
</dbReference>
<reference evidence="3 4" key="1">
    <citation type="submission" date="2016-04" db="EMBL/GenBank/DDBJ databases">
        <title>Peptidophaga gingivicola gen. nov., sp. nov., isolated from human subgingival plaque.</title>
        <authorList>
            <person name="Beall C.J."/>
            <person name="Mokrzan E.M."/>
            <person name="Griffen A.L."/>
            <person name="Leys E.J."/>
        </authorList>
    </citation>
    <scope>NUCLEOTIDE SEQUENCE [LARGE SCALE GENOMIC DNA]</scope>
    <source>
        <strain evidence="3 4">BA112</strain>
    </source>
</reference>
<dbReference type="Proteomes" id="UP000078368">
    <property type="component" value="Unassembled WGS sequence"/>
</dbReference>
<protein>
    <submittedName>
        <fullName evidence="3">Uncharacterized protein</fullName>
    </submittedName>
</protein>
<feature type="compositionally biased region" description="Low complexity" evidence="1">
    <location>
        <begin position="97"/>
        <end position="115"/>
    </location>
</feature>
<dbReference type="STRING" id="1823756.A4H34_05665"/>
<gene>
    <name evidence="3" type="ORF">A4H34_05665</name>
</gene>
<feature type="transmembrane region" description="Helical" evidence="2">
    <location>
        <begin position="42"/>
        <end position="63"/>
    </location>
</feature>
<keyword evidence="2" id="KW-0472">Membrane</keyword>
<evidence type="ECO:0000256" key="1">
    <source>
        <dbReference type="SAM" id="MobiDB-lite"/>
    </source>
</evidence>
<keyword evidence="4" id="KW-1185">Reference proteome</keyword>
<accession>A0A179B5T8</accession>
<proteinExistence type="predicted"/>
<keyword evidence="2" id="KW-1133">Transmembrane helix</keyword>